<feature type="signal peptide" evidence="1">
    <location>
        <begin position="1"/>
        <end position="21"/>
    </location>
</feature>
<name>A0A4V2H8N1_9ARAC</name>
<evidence type="ECO:0000313" key="2">
    <source>
        <dbReference type="EMBL" id="SNX32732.1"/>
    </source>
</evidence>
<keyword evidence="1" id="KW-0732">Signal</keyword>
<reference evidence="2" key="2">
    <citation type="submission" date="2019-05" db="EMBL/GenBank/DDBJ databases">
        <title>Unravelling the molecular evolution of spider venoms.</title>
        <authorList>
            <person name="Pineda S."/>
        </authorList>
    </citation>
    <scope>NUCLEOTIDE SEQUENCE</scope>
</reference>
<proteinExistence type="predicted"/>
<feature type="chain" id="PRO_5036125216" evidence="1">
    <location>
        <begin position="22"/>
        <end position="181"/>
    </location>
</feature>
<accession>A0A4V2H8N1</accession>
<dbReference type="EMBL" id="HAHN01000173">
    <property type="protein sequence ID" value="SNX34218.1"/>
    <property type="molecule type" value="Transcribed_RNA"/>
</dbReference>
<reference evidence="2" key="1">
    <citation type="submission" date="2017-05" db="EMBL/GenBank/DDBJ databases">
        <authorList>
            <person name="QRISCLOUD D."/>
        </authorList>
    </citation>
    <scope>NUCLEOTIDE SEQUENCE</scope>
</reference>
<dbReference type="AlphaFoldDB" id="A0A4V2H8N1"/>
<protein>
    <submittedName>
        <fullName evidence="2">U42-Liphistoxin-Lth1a_1</fullName>
    </submittedName>
</protein>
<sequence length="181" mass="20098">MTVVGISICVLVAVLTHQAHADLNFGKKVPCSIIAGTVVCPGCPARAGMSCPKRPRIKPQWDSCLPSPPEVSSTTTKITTPRAITAVDEISNKINITETSTFLPPPIYRKKQHPYDYVPGYFLYLFRRNPPIYHRLRRAIEDDQGEVCSWNADCPCPLICCKQGEGCPRKCMQGIRLPPPY</sequence>
<dbReference type="EMBL" id="HAHN01000007">
    <property type="protein sequence ID" value="SNX32732.1"/>
    <property type="molecule type" value="Transcribed_RNA"/>
</dbReference>
<evidence type="ECO:0000256" key="1">
    <source>
        <dbReference type="SAM" id="SignalP"/>
    </source>
</evidence>
<organism evidence="2">
    <name type="scientific">Liphistius thaleban</name>
    <dbReference type="NCBI Taxonomy" id="1905330"/>
    <lineage>
        <taxon>Eukaryota</taxon>
        <taxon>Metazoa</taxon>
        <taxon>Ecdysozoa</taxon>
        <taxon>Arthropoda</taxon>
        <taxon>Chelicerata</taxon>
        <taxon>Arachnida</taxon>
        <taxon>Araneae</taxon>
        <taxon>Mesothelae</taxon>
        <taxon>Liphistiidae</taxon>
        <taxon>Liphistius</taxon>
    </lineage>
</organism>